<feature type="compositionally biased region" description="Low complexity" evidence="1">
    <location>
        <begin position="37"/>
        <end position="46"/>
    </location>
</feature>
<keyword evidence="3" id="KW-1185">Reference proteome</keyword>
<sequence length="46" mass="4667">MQQSCLPLHGIKTSVEEGTASANANTITSSTDHSKSESSSSGLSSL</sequence>
<evidence type="ECO:0000256" key="1">
    <source>
        <dbReference type="SAM" id="MobiDB-lite"/>
    </source>
</evidence>
<dbReference type="Proteomes" id="UP000265520">
    <property type="component" value="Unassembled WGS sequence"/>
</dbReference>
<evidence type="ECO:0000313" key="3">
    <source>
        <dbReference type="Proteomes" id="UP000265520"/>
    </source>
</evidence>
<accession>A0A392SSQ4</accession>
<proteinExistence type="predicted"/>
<name>A0A392SSQ4_9FABA</name>
<comment type="caution">
    <text evidence="2">The sequence shown here is derived from an EMBL/GenBank/DDBJ whole genome shotgun (WGS) entry which is preliminary data.</text>
</comment>
<dbReference type="AlphaFoldDB" id="A0A392SSQ4"/>
<protein>
    <submittedName>
        <fullName evidence="2">Uncharacterized protein</fullName>
    </submittedName>
</protein>
<evidence type="ECO:0000313" key="2">
    <source>
        <dbReference type="EMBL" id="MCI51075.1"/>
    </source>
</evidence>
<organism evidence="2 3">
    <name type="scientific">Trifolium medium</name>
    <dbReference type="NCBI Taxonomy" id="97028"/>
    <lineage>
        <taxon>Eukaryota</taxon>
        <taxon>Viridiplantae</taxon>
        <taxon>Streptophyta</taxon>
        <taxon>Embryophyta</taxon>
        <taxon>Tracheophyta</taxon>
        <taxon>Spermatophyta</taxon>
        <taxon>Magnoliopsida</taxon>
        <taxon>eudicotyledons</taxon>
        <taxon>Gunneridae</taxon>
        <taxon>Pentapetalae</taxon>
        <taxon>rosids</taxon>
        <taxon>fabids</taxon>
        <taxon>Fabales</taxon>
        <taxon>Fabaceae</taxon>
        <taxon>Papilionoideae</taxon>
        <taxon>50 kb inversion clade</taxon>
        <taxon>NPAAA clade</taxon>
        <taxon>Hologalegina</taxon>
        <taxon>IRL clade</taxon>
        <taxon>Trifolieae</taxon>
        <taxon>Trifolium</taxon>
    </lineage>
</organism>
<feature type="non-terminal residue" evidence="2">
    <location>
        <position position="46"/>
    </location>
</feature>
<reference evidence="2 3" key="1">
    <citation type="journal article" date="2018" name="Front. Plant Sci.">
        <title>Red Clover (Trifolium pratense) and Zigzag Clover (T. medium) - A Picture of Genomic Similarities and Differences.</title>
        <authorList>
            <person name="Dluhosova J."/>
            <person name="Istvanek J."/>
            <person name="Nedelnik J."/>
            <person name="Repkova J."/>
        </authorList>
    </citation>
    <scope>NUCLEOTIDE SEQUENCE [LARGE SCALE GENOMIC DNA]</scope>
    <source>
        <strain evidence="3">cv. 10/8</strain>
        <tissue evidence="2">Leaf</tissue>
    </source>
</reference>
<feature type="region of interest" description="Disordered" evidence="1">
    <location>
        <begin position="16"/>
        <end position="46"/>
    </location>
</feature>
<dbReference type="EMBL" id="LXQA010426416">
    <property type="protein sequence ID" value="MCI51075.1"/>
    <property type="molecule type" value="Genomic_DNA"/>
</dbReference>